<evidence type="ECO:0000256" key="3">
    <source>
        <dbReference type="ARBA" id="ARBA00022840"/>
    </source>
</evidence>
<dbReference type="PANTHER" id="PTHR23257">
    <property type="entry name" value="SERINE-THREONINE PROTEIN KINASE"/>
    <property type="match status" value="1"/>
</dbReference>
<keyword evidence="3 4" id="KW-0067">ATP-binding</keyword>
<keyword evidence="1" id="KW-0808">Transferase</keyword>
<feature type="domain" description="Protein kinase" evidence="5">
    <location>
        <begin position="931"/>
        <end position="1200"/>
    </location>
</feature>
<feature type="binding site" evidence="4">
    <location>
        <position position="960"/>
    </location>
    <ligand>
        <name>ATP</name>
        <dbReference type="ChEBI" id="CHEBI:30616"/>
    </ligand>
</feature>
<evidence type="ECO:0000256" key="4">
    <source>
        <dbReference type="PROSITE-ProRule" id="PRU10141"/>
    </source>
</evidence>
<gene>
    <name evidence="6" type="ORF">M9Y10_026074</name>
</gene>
<dbReference type="Gene3D" id="3.30.200.20">
    <property type="entry name" value="Phosphorylase Kinase, domain 1"/>
    <property type="match status" value="1"/>
</dbReference>
<dbReference type="PROSITE" id="PS00108">
    <property type="entry name" value="PROTEIN_KINASE_ST"/>
    <property type="match status" value="1"/>
</dbReference>
<dbReference type="EMBL" id="JAPFFF010000038">
    <property type="protein sequence ID" value="KAK8842485.1"/>
    <property type="molecule type" value="Genomic_DNA"/>
</dbReference>
<dbReference type="PROSITE" id="PS50011">
    <property type="entry name" value="PROTEIN_KINASE_DOM"/>
    <property type="match status" value="5"/>
</dbReference>
<comment type="caution">
    <text evidence="6">The sequence shown here is derived from an EMBL/GenBank/DDBJ whole genome shotgun (WGS) entry which is preliminary data.</text>
</comment>
<dbReference type="InterPro" id="IPR008271">
    <property type="entry name" value="Ser/Thr_kinase_AS"/>
</dbReference>
<dbReference type="PANTHER" id="PTHR23257:SF958">
    <property type="entry name" value="SERINE_THREONINE-PROTEIN KINASE WNK4"/>
    <property type="match status" value="1"/>
</dbReference>
<keyword evidence="2 4" id="KW-0547">Nucleotide-binding</keyword>
<evidence type="ECO:0000256" key="2">
    <source>
        <dbReference type="ARBA" id="ARBA00022741"/>
    </source>
</evidence>
<dbReference type="SMART" id="SM00220">
    <property type="entry name" value="S_TKc"/>
    <property type="match status" value="4"/>
</dbReference>
<feature type="domain" description="Protein kinase" evidence="5">
    <location>
        <begin position="1269"/>
        <end position="1542"/>
    </location>
</feature>
<dbReference type="Pfam" id="PF00069">
    <property type="entry name" value="Pkinase"/>
    <property type="match status" value="2"/>
</dbReference>
<dbReference type="Pfam" id="PF07714">
    <property type="entry name" value="PK_Tyr_Ser-Thr"/>
    <property type="match status" value="3"/>
</dbReference>
<dbReference type="InterPro" id="IPR050167">
    <property type="entry name" value="Ser_Thr_protein_kinase"/>
</dbReference>
<dbReference type="SUPFAM" id="SSF56112">
    <property type="entry name" value="Protein kinase-like (PK-like)"/>
    <property type="match status" value="5"/>
</dbReference>
<name>A0ABR2H8E1_9EUKA</name>
<reference evidence="6 7" key="1">
    <citation type="submission" date="2024-04" db="EMBL/GenBank/DDBJ databases">
        <title>Tritrichomonas musculus Genome.</title>
        <authorList>
            <person name="Alves-Ferreira E."/>
            <person name="Grigg M."/>
            <person name="Lorenzi H."/>
            <person name="Galac M."/>
        </authorList>
    </citation>
    <scope>NUCLEOTIDE SEQUENCE [LARGE SCALE GENOMIC DNA]</scope>
    <source>
        <strain evidence="6 7">EAF2021</strain>
    </source>
</reference>
<dbReference type="InterPro" id="IPR001245">
    <property type="entry name" value="Ser-Thr/Tyr_kinase_cat_dom"/>
</dbReference>
<dbReference type="InterPro" id="IPR017441">
    <property type="entry name" value="Protein_kinase_ATP_BS"/>
</dbReference>
<dbReference type="InterPro" id="IPR000719">
    <property type="entry name" value="Prot_kinase_dom"/>
</dbReference>
<feature type="domain" description="Protein kinase" evidence="5">
    <location>
        <begin position="301"/>
        <end position="570"/>
    </location>
</feature>
<feature type="domain" description="Protein kinase" evidence="5">
    <location>
        <begin position="15"/>
        <end position="251"/>
    </location>
</feature>
<dbReference type="PROSITE" id="PS00107">
    <property type="entry name" value="PROTEIN_KINASE_ATP"/>
    <property type="match status" value="1"/>
</dbReference>
<organism evidence="6 7">
    <name type="scientific">Tritrichomonas musculus</name>
    <dbReference type="NCBI Taxonomy" id="1915356"/>
    <lineage>
        <taxon>Eukaryota</taxon>
        <taxon>Metamonada</taxon>
        <taxon>Parabasalia</taxon>
        <taxon>Tritrichomonadida</taxon>
        <taxon>Tritrichomonadidae</taxon>
        <taxon>Tritrichomonas</taxon>
    </lineage>
</organism>
<evidence type="ECO:0000259" key="5">
    <source>
        <dbReference type="PROSITE" id="PS50011"/>
    </source>
</evidence>
<evidence type="ECO:0000256" key="1">
    <source>
        <dbReference type="ARBA" id="ARBA00022527"/>
    </source>
</evidence>
<sequence length="1565" mass="183488">MNFSLDDWLLNLENYEKQDLIEKNDELEIYQIINKETKEKFKAKIINTTINNFFQIEISNHFQDFFIMTKFYHESILKIVGFCPVDFDKNQKPVLVTEFANDTIFDLLQREKSKNDPNTNWNPTKKLINIYGIAYAMNLIHKKNIVHQNLTSKNIFLDNSLYPKISNFNQSKIIKTTERKNDKSKDIYDFSKIVYEIMTNEFFDKNSLFQSKEKIPKKYFELIEKCCSEDPKKRPSFEKIVKQLKNKSDFIVDGVDQQEFDRYVNLMKHSKFQNDVNQLNHLISSKIQNIAKKTYLDIKKYKIVEIIAKGIYSDIYKIQEKETGKFFSAKIYNEKSINNPEKLEQQFKEIKLLTKLNHPSIMKYIGYSPIDFDSNLALTVIIETGQILENIIQSNQNRETPTGWNSTKKLINIYGIASAMKYLHSLGIIHRNLRCGNIIEDENFYPKICSFSFFKYLYELNDEYNEKYFFNPAGSAPEVLESQIYSKESDVYSFAFIVYEIMTNDVPYSEFKNPFDFIRGVALENQRPKFNKLIPKCYQNLIESCWSTDPEQRPSFDLIVDKLKSDESFIVDGVDRDEYKKYIESINQVTDSLDYLDINDYGKIEKIGYSNFSNVFKVKEKSTYKLYAAKVLKKESGDLTEEENSLLSRELKIMKKLNHPSIIKIKGFSPITFNYNQHPTIIMELGNCSLQKMLDLEKNKLSPVHWNSTKKLINIYGIASGMQYLHSMNIIHRDLKPSNILEDSHLFPKISDFGLSKEIHKNAESITFQSILDQKGTTFYIAPEVWKECNYTKACDVYAFSMIVYEIIYGQQPFKDFNNNFITKVVNGERPKLNDTIPECYQKLIERCWSHDLNKRPTFNEIVQLLKTDDFMTDLIDTDEYKKYIEYVEKYNDVNIDTFVFDTIDIDLTRDEDIDLISFSSEIKKYDLKKLIRKEKLGSGSFAKVYKVINYSTGEIYAAKILKNELIFCSKNEQINFTREVNILSKLNHKSIMKFIGYSLIDFKQEEKPVLITELLTSGTLEDILEMERIGYPHLEWNETKKLINIYGIASAMKHLHSKSCIHRDLKPQNILLDKNLYPKLSDFGLSKLCSLDNNENTKIALGTPIYMAPEIWNSYDYTKAVDVYAFSLIVYEIITNVKPFNGMNIYMICYKISKNYRPEIKDDVPDCYKTLIEKCWDQDQSKRPSFDEITEFIKNDPDFKNEKVDIDEFNRYVEFVEKEFGFNEHLMNKPDTNLANKNEFVINLLNQEIEKEVKKSPDNKIIIDLNDYEQREILKKDLFNKFFKVIRKDTGQLYTARSADVELNQFKKEEITQFIKDLNKLLLLNHPAIIKLIGFSPFNFKKEFKPVFINELSPKLTLNDIFKNEKKKLIIPGWNSTKKLINIYGIASAMKYLHSLDIVHQNLKPDNIFVDEYFYPKLSEIGFFTHKLIIHSMTLQSASKVPQSAVIYSAPEVLKNGIYTKESDVFSFCLIIYELMTNENLNVSSSALFSDDLLDKRKIEFKTPIPICYRNLIERGLSKNPNERPSFDQIVNNLETDSGFITPDVSKNEYFHYIEKVSEKIPAF</sequence>
<proteinExistence type="predicted"/>
<dbReference type="Gene3D" id="1.10.510.10">
    <property type="entry name" value="Transferase(Phosphotransferase) domain 1"/>
    <property type="match status" value="5"/>
</dbReference>
<dbReference type="InterPro" id="IPR011009">
    <property type="entry name" value="Kinase-like_dom_sf"/>
</dbReference>
<keyword evidence="1" id="KW-0723">Serine/threonine-protein kinase</keyword>
<keyword evidence="1" id="KW-0418">Kinase</keyword>
<keyword evidence="7" id="KW-1185">Reference proteome</keyword>
<dbReference type="Proteomes" id="UP001470230">
    <property type="component" value="Unassembled WGS sequence"/>
</dbReference>
<evidence type="ECO:0000313" key="7">
    <source>
        <dbReference type="Proteomes" id="UP001470230"/>
    </source>
</evidence>
<protein>
    <recommendedName>
        <fullName evidence="5">Protein kinase domain-containing protein</fullName>
    </recommendedName>
</protein>
<evidence type="ECO:0000313" key="6">
    <source>
        <dbReference type="EMBL" id="KAK8842485.1"/>
    </source>
</evidence>
<feature type="domain" description="Protein kinase" evidence="5">
    <location>
        <begin position="601"/>
        <end position="872"/>
    </location>
</feature>
<accession>A0ABR2H8E1</accession>